<keyword evidence="4" id="KW-1185">Reference proteome</keyword>
<dbReference type="EMBL" id="QUMU01000019">
    <property type="protein sequence ID" value="REG22663.1"/>
    <property type="molecule type" value="Genomic_DNA"/>
</dbReference>
<protein>
    <submittedName>
        <fullName evidence="1">Lipoprotein</fullName>
    </submittedName>
</protein>
<accession>A0AAC8TF13</accession>
<proteinExistence type="predicted"/>
<gene>
    <name evidence="1" type="ORF">AA314_05178</name>
    <name evidence="2" type="ORF">ATI61_119195</name>
</gene>
<evidence type="ECO:0000313" key="1">
    <source>
        <dbReference type="EMBL" id="AKJ03552.1"/>
    </source>
</evidence>
<dbReference type="AlphaFoldDB" id="A0AAC8TF13"/>
<dbReference type="Proteomes" id="UP000256345">
    <property type="component" value="Unassembled WGS sequence"/>
</dbReference>
<reference evidence="1 3" key="1">
    <citation type="submission" date="2015-05" db="EMBL/GenBank/DDBJ databases">
        <title>Genome assembly of Archangium gephyra DSM 2261.</title>
        <authorList>
            <person name="Sharma G."/>
            <person name="Subramanian S."/>
        </authorList>
    </citation>
    <scope>NUCLEOTIDE SEQUENCE [LARGE SCALE GENOMIC DNA]</scope>
    <source>
        <strain evidence="1 3">DSM 2261</strain>
    </source>
</reference>
<dbReference type="KEGG" id="age:AA314_05178"/>
<organism evidence="1 3">
    <name type="scientific">Archangium gephyra</name>
    <dbReference type="NCBI Taxonomy" id="48"/>
    <lineage>
        <taxon>Bacteria</taxon>
        <taxon>Pseudomonadati</taxon>
        <taxon>Myxococcota</taxon>
        <taxon>Myxococcia</taxon>
        <taxon>Myxococcales</taxon>
        <taxon>Cystobacterineae</taxon>
        <taxon>Archangiaceae</taxon>
        <taxon>Archangium</taxon>
    </lineage>
</organism>
<sequence>MKSRSAPILVLLALCACGAREEGIQLHLGLDFRPARQTLVGGATRQFTNDRGDLITLDRAHVTLGSVEIFPCQTSSAWRWLRALSPIGTAEAHEANTPRRLGTPHVSGLALPDGEPKALGTLRPPPGSYCRARLVFAPADADAEGLTPEVDMEGRTLLLEGRFLPASGGPEQPFRLESATLTNAEVWLEGLSLTPEALEASRTLHLAYDRWMDGVDPTSPGAAEQVLRNVASSATIGP</sequence>
<dbReference type="PROSITE" id="PS51257">
    <property type="entry name" value="PROKAR_LIPOPROTEIN"/>
    <property type="match status" value="1"/>
</dbReference>
<keyword evidence="1" id="KW-0449">Lipoprotein</keyword>
<evidence type="ECO:0000313" key="2">
    <source>
        <dbReference type="EMBL" id="REG22663.1"/>
    </source>
</evidence>
<evidence type="ECO:0000313" key="4">
    <source>
        <dbReference type="Proteomes" id="UP000256345"/>
    </source>
</evidence>
<evidence type="ECO:0000313" key="3">
    <source>
        <dbReference type="Proteomes" id="UP000035579"/>
    </source>
</evidence>
<name>A0AAC8TF13_9BACT</name>
<dbReference type="RefSeq" id="WP_047857581.1">
    <property type="nucleotide sequence ID" value="NZ_CP011509.1"/>
</dbReference>
<reference evidence="2 4" key="2">
    <citation type="submission" date="2018-08" db="EMBL/GenBank/DDBJ databases">
        <title>Genomic Encyclopedia of Archaeal and Bacterial Type Strains, Phase II (KMG-II): from individual species to whole genera.</title>
        <authorList>
            <person name="Goeker M."/>
        </authorList>
    </citation>
    <scope>NUCLEOTIDE SEQUENCE [LARGE SCALE GENOMIC DNA]</scope>
    <source>
        <strain evidence="2 4">DSM 2261</strain>
    </source>
</reference>
<dbReference type="EMBL" id="CP011509">
    <property type="protein sequence ID" value="AKJ03552.1"/>
    <property type="molecule type" value="Genomic_DNA"/>
</dbReference>
<dbReference type="Proteomes" id="UP000035579">
    <property type="component" value="Chromosome"/>
</dbReference>